<sequence>MSIRKMMALHPKAEGHTNEPMAVAAKHAMYCALFCTSCADACSAEPMDMAQCIRTCMDCADVCTATAKIAARQTAEDNALVRAMLTACIDACHICATECDRHDHEHCRLCATMCRECADDCREALATLH</sequence>
<dbReference type="CDD" id="cd08026">
    <property type="entry name" value="DUF326"/>
    <property type="match status" value="1"/>
</dbReference>
<dbReference type="PANTHER" id="PTHR37310">
    <property type="entry name" value="CYTOPLASMIC PROTEIN-RELATED"/>
    <property type="match status" value="1"/>
</dbReference>
<dbReference type="Proteomes" id="UP000253918">
    <property type="component" value="Unassembled WGS sequence"/>
</dbReference>
<organism evidence="1 2">
    <name type="scientific">Sphingomonas aracearum</name>
    <dbReference type="NCBI Taxonomy" id="2283317"/>
    <lineage>
        <taxon>Bacteria</taxon>
        <taxon>Pseudomonadati</taxon>
        <taxon>Pseudomonadota</taxon>
        <taxon>Alphaproteobacteria</taxon>
        <taxon>Sphingomonadales</taxon>
        <taxon>Sphingomonadaceae</taxon>
        <taxon>Sphingomonas</taxon>
    </lineage>
</organism>
<dbReference type="EMBL" id="QQNB01000002">
    <property type="protein sequence ID" value="RDE05236.1"/>
    <property type="molecule type" value="Genomic_DNA"/>
</dbReference>
<gene>
    <name evidence="1" type="ORF">DVW87_08160</name>
</gene>
<dbReference type="RefSeq" id="WP_114687307.1">
    <property type="nucleotide sequence ID" value="NZ_QQNB01000002.1"/>
</dbReference>
<dbReference type="AlphaFoldDB" id="A0A369VS71"/>
<keyword evidence="2" id="KW-1185">Reference proteome</keyword>
<dbReference type="InterPro" id="IPR044543">
    <property type="entry name" value="YHJQ-like"/>
</dbReference>
<evidence type="ECO:0000313" key="1">
    <source>
        <dbReference type="EMBL" id="RDE05236.1"/>
    </source>
</evidence>
<dbReference type="Gene3D" id="1.20.1270.360">
    <property type="match status" value="1"/>
</dbReference>
<evidence type="ECO:0000313" key="2">
    <source>
        <dbReference type="Proteomes" id="UP000253918"/>
    </source>
</evidence>
<dbReference type="PANTHER" id="PTHR37310:SF1">
    <property type="entry name" value="CYTOPLASMIC PROTEIN"/>
    <property type="match status" value="1"/>
</dbReference>
<proteinExistence type="predicted"/>
<protein>
    <submittedName>
        <fullName evidence="1">Four-helix bundle copper-binding protein</fullName>
    </submittedName>
</protein>
<dbReference type="InterPro" id="IPR005560">
    <property type="entry name" value="Csp_YhjQ"/>
</dbReference>
<dbReference type="Pfam" id="PF03860">
    <property type="entry name" value="Csp"/>
    <property type="match status" value="1"/>
</dbReference>
<comment type="caution">
    <text evidence="1">The sequence shown here is derived from an EMBL/GenBank/DDBJ whole genome shotgun (WGS) entry which is preliminary data.</text>
</comment>
<accession>A0A369VS71</accession>
<name>A0A369VS71_9SPHN</name>
<reference evidence="1 2" key="1">
    <citation type="submission" date="2018-07" db="EMBL/GenBank/DDBJ databases">
        <title>a novel species of Sphingomonas isolated from the rhizosphere soil of Araceae plant.</title>
        <authorList>
            <person name="Zhiyong W."/>
            <person name="Qinglan Z."/>
            <person name="Zhiwei F."/>
            <person name="Ding X."/>
            <person name="Gejiao W."/>
            <person name="Shixue Z."/>
        </authorList>
    </citation>
    <scope>NUCLEOTIDE SEQUENCE [LARGE SCALE GENOMIC DNA]</scope>
    <source>
        <strain evidence="1 2">WZY 27</strain>
    </source>
</reference>
<dbReference type="OrthoDB" id="5396211at2"/>